<dbReference type="GO" id="GO:0046656">
    <property type="term" value="P:folic acid biosynthetic process"/>
    <property type="evidence" value="ECO:0007669"/>
    <property type="project" value="UniProtKB-KW"/>
</dbReference>
<dbReference type="Gene3D" id="3.30.70.560">
    <property type="entry name" value="7,8-Dihydro-6-hydroxymethylpterin-pyrophosphokinase HPPK"/>
    <property type="match status" value="1"/>
</dbReference>
<proteinExistence type="inferred from homology"/>
<comment type="pathway">
    <text evidence="1">Cofactor biosynthesis; tetrahydrofolate biosynthesis; 2-amino-4-hydroxy-6-hydroxymethyl-7,8-dihydropteridine diphosphate from 7,8-dihydroneopterin triphosphate: step 4/4.</text>
</comment>
<dbReference type="RefSeq" id="WP_120273571.1">
    <property type="nucleotide sequence ID" value="NZ_RAPN01000001.1"/>
</dbReference>
<evidence type="ECO:0000256" key="2">
    <source>
        <dbReference type="ARBA" id="ARBA00005810"/>
    </source>
</evidence>
<dbReference type="Pfam" id="PF01288">
    <property type="entry name" value="HPPK"/>
    <property type="match status" value="1"/>
</dbReference>
<keyword evidence="9" id="KW-0289">Folate biosynthesis</keyword>
<evidence type="ECO:0000256" key="11">
    <source>
        <dbReference type="ARBA" id="ARBA00029766"/>
    </source>
</evidence>
<evidence type="ECO:0000256" key="7">
    <source>
        <dbReference type="ARBA" id="ARBA00022777"/>
    </source>
</evidence>
<dbReference type="GO" id="GO:0046654">
    <property type="term" value="P:tetrahydrofolate biosynthetic process"/>
    <property type="evidence" value="ECO:0007669"/>
    <property type="project" value="UniProtKB-UniPathway"/>
</dbReference>
<accession>A0A419WA45</accession>
<keyword evidence="5" id="KW-0808">Transferase</keyword>
<dbReference type="OrthoDB" id="1122272at2"/>
<evidence type="ECO:0000256" key="3">
    <source>
        <dbReference type="ARBA" id="ARBA00013253"/>
    </source>
</evidence>
<evidence type="ECO:0000256" key="4">
    <source>
        <dbReference type="ARBA" id="ARBA00016218"/>
    </source>
</evidence>
<evidence type="ECO:0000256" key="1">
    <source>
        <dbReference type="ARBA" id="ARBA00005051"/>
    </source>
</evidence>
<dbReference type="PANTHER" id="PTHR43071:SF1">
    <property type="entry name" value="2-AMINO-4-HYDROXY-6-HYDROXYMETHYLDIHYDROPTERIDINE PYROPHOSPHOKINASE"/>
    <property type="match status" value="1"/>
</dbReference>
<evidence type="ECO:0000256" key="6">
    <source>
        <dbReference type="ARBA" id="ARBA00022741"/>
    </source>
</evidence>
<keyword evidence="6" id="KW-0547">Nucleotide-binding</keyword>
<reference evidence="14 15" key="1">
    <citation type="submission" date="2018-09" db="EMBL/GenBank/DDBJ databases">
        <title>Genomic Encyclopedia of Archaeal and Bacterial Type Strains, Phase II (KMG-II): from individual species to whole genera.</title>
        <authorList>
            <person name="Goeker M."/>
        </authorList>
    </citation>
    <scope>NUCLEOTIDE SEQUENCE [LARGE SCALE GENOMIC DNA]</scope>
    <source>
        <strain evidence="14 15">DSM 27148</strain>
    </source>
</reference>
<dbReference type="Proteomes" id="UP000283387">
    <property type="component" value="Unassembled WGS sequence"/>
</dbReference>
<keyword evidence="7 14" id="KW-0418">Kinase</keyword>
<feature type="domain" description="7,8-dihydro-6-hydroxymethylpterin-pyrophosphokinase" evidence="13">
    <location>
        <begin position="86"/>
        <end position="97"/>
    </location>
</feature>
<dbReference type="GO" id="GO:0016301">
    <property type="term" value="F:kinase activity"/>
    <property type="evidence" value="ECO:0007669"/>
    <property type="project" value="UniProtKB-KW"/>
</dbReference>
<dbReference type="GO" id="GO:0005524">
    <property type="term" value="F:ATP binding"/>
    <property type="evidence" value="ECO:0007669"/>
    <property type="project" value="UniProtKB-KW"/>
</dbReference>
<organism evidence="14 15">
    <name type="scientific">Mangrovibacterium diazotrophicum</name>
    <dbReference type="NCBI Taxonomy" id="1261403"/>
    <lineage>
        <taxon>Bacteria</taxon>
        <taxon>Pseudomonadati</taxon>
        <taxon>Bacteroidota</taxon>
        <taxon>Bacteroidia</taxon>
        <taxon>Marinilabiliales</taxon>
        <taxon>Prolixibacteraceae</taxon>
        <taxon>Mangrovibacterium</taxon>
    </lineage>
</organism>
<evidence type="ECO:0000256" key="9">
    <source>
        <dbReference type="ARBA" id="ARBA00022909"/>
    </source>
</evidence>
<dbReference type="AlphaFoldDB" id="A0A419WA45"/>
<gene>
    <name evidence="14" type="ORF">BC643_2721</name>
</gene>
<evidence type="ECO:0000256" key="12">
    <source>
        <dbReference type="ARBA" id="ARBA00033413"/>
    </source>
</evidence>
<evidence type="ECO:0000259" key="13">
    <source>
        <dbReference type="PROSITE" id="PS00794"/>
    </source>
</evidence>
<evidence type="ECO:0000256" key="5">
    <source>
        <dbReference type="ARBA" id="ARBA00022679"/>
    </source>
</evidence>
<dbReference type="InterPro" id="IPR000550">
    <property type="entry name" value="Hppk"/>
</dbReference>
<name>A0A419WA45_9BACT</name>
<comment type="similarity">
    <text evidence="2">Belongs to the HPPK family.</text>
</comment>
<keyword evidence="8" id="KW-0067">ATP-binding</keyword>
<evidence type="ECO:0000313" key="14">
    <source>
        <dbReference type="EMBL" id="RKD92350.1"/>
    </source>
</evidence>
<dbReference type="EC" id="2.7.6.3" evidence="3"/>
<dbReference type="PROSITE" id="PS00794">
    <property type="entry name" value="HPPK"/>
    <property type="match status" value="1"/>
</dbReference>
<dbReference type="InterPro" id="IPR035907">
    <property type="entry name" value="Hppk_sf"/>
</dbReference>
<dbReference type="EMBL" id="RAPN01000001">
    <property type="protein sequence ID" value="RKD92350.1"/>
    <property type="molecule type" value="Genomic_DNA"/>
</dbReference>
<dbReference type="PANTHER" id="PTHR43071">
    <property type="entry name" value="2-AMINO-4-HYDROXY-6-HYDROXYMETHYLDIHYDROPTERIDINE PYROPHOSPHOKINASE"/>
    <property type="match status" value="1"/>
</dbReference>
<dbReference type="CDD" id="cd00483">
    <property type="entry name" value="HPPK"/>
    <property type="match status" value="1"/>
</dbReference>
<dbReference type="SUPFAM" id="SSF55083">
    <property type="entry name" value="6-hydroxymethyl-7,8-dihydropterin pyrophosphokinase, HPPK"/>
    <property type="match status" value="1"/>
</dbReference>
<sequence>MNSAIISIGSNIDPEQNIAKMLALMEKDCRVLMVSELVRTKPIGIEDQPDFVNGAALVETELTQVDFKQYLKSVEDALGRDRSLPKFGPRTMDLDIVVWNGEIVDEDYYTRDFLRDAAESLGFKKE</sequence>
<evidence type="ECO:0000256" key="10">
    <source>
        <dbReference type="ARBA" id="ARBA00029409"/>
    </source>
</evidence>
<dbReference type="UniPathway" id="UPA00077">
    <property type="reaction ID" value="UER00155"/>
</dbReference>
<dbReference type="GO" id="GO:0003848">
    <property type="term" value="F:2-amino-4-hydroxy-6-hydroxymethyldihydropteridine diphosphokinase activity"/>
    <property type="evidence" value="ECO:0007669"/>
    <property type="project" value="UniProtKB-EC"/>
</dbReference>
<evidence type="ECO:0000256" key="8">
    <source>
        <dbReference type="ARBA" id="ARBA00022840"/>
    </source>
</evidence>
<comment type="caution">
    <text evidence="14">The sequence shown here is derived from an EMBL/GenBank/DDBJ whole genome shotgun (WGS) entry which is preliminary data.</text>
</comment>
<protein>
    <recommendedName>
        <fullName evidence="4">2-amino-4-hydroxy-6-hydroxymethyldihydropteridine pyrophosphokinase</fullName>
        <ecNumber evidence="3">2.7.6.3</ecNumber>
    </recommendedName>
    <alternativeName>
        <fullName evidence="11">6-hydroxymethyl-7,8-dihydropterin pyrophosphokinase</fullName>
    </alternativeName>
    <alternativeName>
        <fullName evidence="12">7,8-dihydro-6-hydroxymethylpterin-pyrophosphokinase</fullName>
    </alternativeName>
</protein>
<comment type="function">
    <text evidence="10">Catalyzes the transfer of pyrophosphate from adenosine triphosphate (ATP) to 6-hydroxymethyl-7,8-dihydropterin, an enzymatic step in folate biosynthesis pathway.</text>
</comment>
<evidence type="ECO:0000313" key="15">
    <source>
        <dbReference type="Proteomes" id="UP000283387"/>
    </source>
</evidence>
<dbReference type="NCBIfam" id="TIGR01498">
    <property type="entry name" value="folK"/>
    <property type="match status" value="1"/>
</dbReference>
<keyword evidence="15" id="KW-1185">Reference proteome</keyword>